<evidence type="ECO:0000313" key="9">
    <source>
        <dbReference type="Proteomes" id="UP000037505"/>
    </source>
</evidence>
<keyword evidence="7" id="KW-0753">Steroid metabolism</keyword>
<dbReference type="InterPro" id="IPR036554">
    <property type="entry name" value="GHMP_kinase_C_sf"/>
</dbReference>
<organism evidence="8 9">
    <name type="scientific">Aspergillus nomiae NRRL (strain ATCC 15546 / NRRL 13137 / CBS 260.88 / M93)</name>
    <dbReference type="NCBI Taxonomy" id="1509407"/>
    <lineage>
        <taxon>Eukaryota</taxon>
        <taxon>Fungi</taxon>
        <taxon>Dikarya</taxon>
        <taxon>Ascomycota</taxon>
        <taxon>Pezizomycotina</taxon>
        <taxon>Eurotiomycetes</taxon>
        <taxon>Eurotiomycetidae</taxon>
        <taxon>Eurotiales</taxon>
        <taxon>Aspergillaceae</taxon>
        <taxon>Aspergillus</taxon>
        <taxon>Aspergillus subgen. Circumdati</taxon>
    </lineage>
</organism>
<protein>
    <submittedName>
        <fullName evidence="8">Mevalonate kinase</fullName>
    </submittedName>
</protein>
<dbReference type="AlphaFoldDB" id="A0A0L1JDV4"/>
<keyword evidence="9" id="KW-1185">Reference proteome</keyword>
<dbReference type="InterPro" id="IPR014721">
    <property type="entry name" value="Ribsml_uS5_D2-typ_fold_subgr"/>
</dbReference>
<dbReference type="GeneID" id="26803473"/>
<evidence type="ECO:0000313" key="8">
    <source>
        <dbReference type="EMBL" id="KNG89921.1"/>
    </source>
</evidence>
<dbReference type="GO" id="GO:0004496">
    <property type="term" value="F:mevalonate kinase activity"/>
    <property type="evidence" value="ECO:0007669"/>
    <property type="project" value="InterPro"/>
</dbReference>
<dbReference type="EMBL" id="JNOM01000022">
    <property type="protein sequence ID" value="KNG89921.1"/>
    <property type="molecule type" value="Genomic_DNA"/>
</dbReference>
<keyword evidence="5" id="KW-0752">Steroid biosynthesis</keyword>
<dbReference type="Gene3D" id="3.30.70.890">
    <property type="entry name" value="GHMP kinase, C-terminal domain"/>
    <property type="match status" value="1"/>
</dbReference>
<evidence type="ECO:0000256" key="4">
    <source>
        <dbReference type="ARBA" id="ARBA00022842"/>
    </source>
</evidence>
<evidence type="ECO:0000256" key="1">
    <source>
        <dbReference type="ARBA" id="ARBA00022490"/>
    </source>
</evidence>
<name>A0A0L1JDV4_ASPN3</name>
<keyword evidence="5" id="KW-0756">Sterol biosynthesis</keyword>
<dbReference type="PANTHER" id="PTHR43290">
    <property type="entry name" value="MEVALONATE KINASE"/>
    <property type="match status" value="1"/>
</dbReference>
<comment type="caution">
    <text evidence="8">The sequence shown here is derived from an EMBL/GenBank/DDBJ whole genome shotgun (WGS) entry which is preliminary data.</text>
</comment>
<dbReference type="GO" id="GO:0019287">
    <property type="term" value="P:isopentenyl diphosphate biosynthetic process, mevalonate pathway"/>
    <property type="evidence" value="ECO:0007669"/>
    <property type="project" value="TreeGrafter"/>
</dbReference>
<evidence type="ECO:0000256" key="6">
    <source>
        <dbReference type="ARBA" id="ARBA00023166"/>
    </source>
</evidence>
<dbReference type="SUPFAM" id="SSF55060">
    <property type="entry name" value="GHMP Kinase, C-terminal domain"/>
    <property type="match status" value="1"/>
</dbReference>
<keyword evidence="4" id="KW-0460">Magnesium</keyword>
<keyword evidence="2" id="KW-0808">Transferase</keyword>
<reference evidence="8 9" key="1">
    <citation type="submission" date="2014-06" db="EMBL/GenBank/DDBJ databases">
        <title>The Genome of the Aflatoxigenic Filamentous Fungus Aspergillus nomius.</title>
        <authorList>
            <person name="Moore M.G."/>
            <person name="Shannon B.M."/>
            <person name="Brian M.M."/>
        </authorList>
    </citation>
    <scope>NUCLEOTIDE SEQUENCE [LARGE SCALE GENOMIC DNA]</scope>
    <source>
        <strain evidence="8 9">NRRL 13137</strain>
    </source>
</reference>
<sequence>MVSAPGKAIVFGEHAAVYAQPAIAAAISLRSCLLIGLNHTWETDALPWNVFHHPCKKRFYYSDVNYLDAQFLKAILPHAEAVSKHLPEQERKIHIKSATAFLYLYLCLSLGPVESPGFIYTLRSTIPIGTCLGSSVSVCVRLSTALLLQIRALAGPQPGQPLEEAEIGVDTTVSASGKVVMFQRNASGQSSVIRLTKFPRLPLLLVDTQQPRSTAIQVDKPEITDLILDGIGKIATSALALISSAELHGSGAADALGHLGALIGMTKLTGAGGGGCAIIFLRPDIEDQTIEELERTFTAEGFRKYEIILVGDGVGVLWPAVFTNGIDGKPGEEINQVMFEKAEGVEGINQLIGEGVQDNREGWGFYLLRIESTKAEIEEVKHDQNVHRDQNEKLHDEVRALQAQIEAIPPAALARSWAAVAANGNTFQKLSDEYPDTFTFIGSQLAPYTLQAPMPTTVLKEHQKLYLGPKRALGVILNSFKVINIDIDDSSIAVSSPNEMIAPMAYQGDGMRDARYHVGHHAGHSQGQHQPLPLDHDVQYKFPPYDIDWIIQSFDLAEPVNLRYLGSRHNTIIPGTL</sequence>
<gene>
    <name evidence="8" type="ORF">ANOM_001669</name>
</gene>
<dbReference type="InterPro" id="IPR020568">
    <property type="entry name" value="Ribosomal_Su5_D2-typ_SF"/>
</dbReference>
<evidence type="ECO:0000256" key="2">
    <source>
        <dbReference type="ARBA" id="ARBA00022679"/>
    </source>
</evidence>
<keyword evidence="7" id="KW-0443">Lipid metabolism</keyword>
<dbReference type="Gene3D" id="3.30.230.10">
    <property type="match status" value="1"/>
</dbReference>
<dbReference type="RefSeq" id="XP_015410844.1">
    <property type="nucleotide sequence ID" value="XM_015546926.1"/>
</dbReference>
<keyword evidence="6" id="KW-1207">Sterol metabolism</keyword>
<dbReference type="InterPro" id="IPR006205">
    <property type="entry name" value="Mev_gal_kin"/>
</dbReference>
<dbReference type="SUPFAM" id="SSF54211">
    <property type="entry name" value="Ribosomal protein S5 domain 2-like"/>
    <property type="match status" value="1"/>
</dbReference>
<keyword evidence="5" id="KW-0444">Lipid biosynthesis</keyword>
<dbReference type="PANTHER" id="PTHR43290:SF2">
    <property type="entry name" value="MEVALONATE KINASE"/>
    <property type="match status" value="1"/>
</dbReference>
<accession>A0A0L1JDV4</accession>
<dbReference type="Proteomes" id="UP000037505">
    <property type="component" value="Unassembled WGS sequence"/>
</dbReference>
<evidence type="ECO:0000256" key="5">
    <source>
        <dbReference type="ARBA" id="ARBA00023011"/>
    </source>
</evidence>
<dbReference type="STRING" id="1509407.A0A0L1JDV4"/>
<keyword evidence="1" id="KW-0963">Cytoplasm</keyword>
<evidence type="ECO:0000256" key="7">
    <source>
        <dbReference type="ARBA" id="ARBA00023221"/>
    </source>
</evidence>
<proteinExistence type="predicted"/>
<dbReference type="PRINTS" id="PR00959">
    <property type="entry name" value="MEVGALKINASE"/>
</dbReference>
<dbReference type="GO" id="GO:0006696">
    <property type="term" value="P:ergosterol biosynthetic process"/>
    <property type="evidence" value="ECO:0007669"/>
    <property type="project" value="TreeGrafter"/>
</dbReference>
<evidence type="ECO:0000256" key="3">
    <source>
        <dbReference type="ARBA" id="ARBA00022777"/>
    </source>
</evidence>
<keyword evidence="3 8" id="KW-0418">Kinase</keyword>
<dbReference type="GO" id="GO:0005829">
    <property type="term" value="C:cytosol"/>
    <property type="evidence" value="ECO:0007669"/>
    <property type="project" value="TreeGrafter"/>
</dbReference>
<dbReference type="GO" id="GO:0005524">
    <property type="term" value="F:ATP binding"/>
    <property type="evidence" value="ECO:0007669"/>
    <property type="project" value="InterPro"/>
</dbReference>